<organism evidence="2 3">
    <name type="scientific">Penicillium chermesinum</name>
    <dbReference type="NCBI Taxonomy" id="63820"/>
    <lineage>
        <taxon>Eukaryota</taxon>
        <taxon>Fungi</taxon>
        <taxon>Dikarya</taxon>
        <taxon>Ascomycota</taxon>
        <taxon>Pezizomycotina</taxon>
        <taxon>Eurotiomycetes</taxon>
        <taxon>Eurotiomycetidae</taxon>
        <taxon>Eurotiales</taxon>
        <taxon>Aspergillaceae</taxon>
        <taxon>Penicillium</taxon>
    </lineage>
</organism>
<dbReference type="EMBL" id="JAPQKS010000002">
    <property type="protein sequence ID" value="KAJ5246359.1"/>
    <property type="molecule type" value="Genomic_DNA"/>
</dbReference>
<dbReference type="GeneID" id="83197942"/>
<keyword evidence="1" id="KW-1133">Transmembrane helix</keyword>
<keyword evidence="3" id="KW-1185">Reference proteome</keyword>
<reference evidence="2" key="1">
    <citation type="submission" date="2022-11" db="EMBL/GenBank/DDBJ databases">
        <authorList>
            <person name="Petersen C."/>
        </authorList>
    </citation>
    <scope>NUCLEOTIDE SEQUENCE</scope>
    <source>
        <strain evidence="2">IBT 19713</strain>
    </source>
</reference>
<keyword evidence="1" id="KW-0812">Transmembrane</keyword>
<protein>
    <submittedName>
        <fullName evidence="2">Uncharacterized protein</fullName>
    </submittedName>
</protein>
<reference evidence="2" key="2">
    <citation type="journal article" date="2023" name="IMA Fungus">
        <title>Comparative genomic study of the Penicillium genus elucidates a diverse pangenome and 15 lateral gene transfer events.</title>
        <authorList>
            <person name="Petersen C."/>
            <person name="Sorensen T."/>
            <person name="Nielsen M.R."/>
            <person name="Sondergaard T.E."/>
            <person name="Sorensen J.L."/>
            <person name="Fitzpatrick D.A."/>
            <person name="Frisvad J.C."/>
            <person name="Nielsen K.L."/>
        </authorList>
    </citation>
    <scope>NUCLEOTIDE SEQUENCE</scope>
    <source>
        <strain evidence="2">IBT 19713</strain>
    </source>
</reference>
<sequence>MVFIEAPDQIQERLEGKVPEDHFQACEASGMEYKGNAAGNTKDYLDLTGQNKQVAWLPAGFTAKGIVALVFSCVSAFLGMAFISVYGASGIPAKIRRR</sequence>
<evidence type="ECO:0000313" key="3">
    <source>
        <dbReference type="Proteomes" id="UP001150941"/>
    </source>
</evidence>
<feature type="transmembrane region" description="Helical" evidence="1">
    <location>
        <begin position="66"/>
        <end position="88"/>
    </location>
</feature>
<name>A0A9W9PGM2_9EURO</name>
<comment type="caution">
    <text evidence="2">The sequence shown here is derived from an EMBL/GenBank/DDBJ whole genome shotgun (WGS) entry which is preliminary data.</text>
</comment>
<gene>
    <name evidence="2" type="ORF">N7468_001342</name>
</gene>
<evidence type="ECO:0000313" key="2">
    <source>
        <dbReference type="EMBL" id="KAJ5246359.1"/>
    </source>
</evidence>
<keyword evidence="1" id="KW-0472">Membrane</keyword>
<dbReference type="AlphaFoldDB" id="A0A9W9PGM2"/>
<accession>A0A9W9PGM2</accession>
<dbReference type="OrthoDB" id="2121828at2759"/>
<proteinExistence type="predicted"/>
<dbReference type="Proteomes" id="UP001150941">
    <property type="component" value="Unassembled WGS sequence"/>
</dbReference>
<evidence type="ECO:0000256" key="1">
    <source>
        <dbReference type="SAM" id="Phobius"/>
    </source>
</evidence>
<dbReference type="RefSeq" id="XP_058333780.1">
    <property type="nucleotide sequence ID" value="XM_058470639.1"/>
</dbReference>